<comment type="caution">
    <text evidence="2">The sequence shown here is derived from an EMBL/GenBank/DDBJ whole genome shotgun (WGS) entry which is preliminary data.</text>
</comment>
<feature type="compositionally biased region" description="Polar residues" evidence="1">
    <location>
        <begin position="7"/>
        <end position="16"/>
    </location>
</feature>
<dbReference type="InParanoid" id="K2S8I0"/>
<feature type="region of interest" description="Disordered" evidence="1">
    <location>
        <begin position="256"/>
        <end position="299"/>
    </location>
</feature>
<feature type="compositionally biased region" description="Pro residues" evidence="1">
    <location>
        <begin position="37"/>
        <end position="49"/>
    </location>
</feature>
<protein>
    <submittedName>
        <fullName evidence="2">Uncharacterized protein</fullName>
    </submittedName>
</protein>
<name>K2S8I0_MACPH</name>
<evidence type="ECO:0000313" key="3">
    <source>
        <dbReference type="Proteomes" id="UP000007129"/>
    </source>
</evidence>
<dbReference type="AlphaFoldDB" id="K2S8I0"/>
<dbReference type="Proteomes" id="UP000007129">
    <property type="component" value="Unassembled WGS sequence"/>
</dbReference>
<feature type="compositionally biased region" description="Basic and acidic residues" evidence="1">
    <location>
        <begin position="96"/>
        <end position="108"/>
    </location>
</feature>
<dbReference type="HOGENOM" id="CLU_930890_0_0_1"/>
<evidence type="ECO:0000256" key="1">
    <source>
        <dbReference type="SAM" id="MobiDB-lite"/>
    </source>
</evidence>
<evidence type="ECO:0000313" key="2">
    <source>
        <dbReference type="EMBL" id="EKG18714.1"/>
    </source>
</evidence>
<dbReference type="EMBL" id="AHHD01000180">
    <property type="protein sequence ID" value="EKG18714.1"/>
    <property type="molecule type" value="Genomic_DNA"/>
</dbReference>
<dbReference type="OrthoDB" id="10646000at2759"/>
<feature type="compositionally biased region" description="Basic and acidic residues" evidence="1">
    <location>
        <begin position="214"/>
        <end position="244"/>
    </location>
</feature>
<feature type="region of interest" description="Disordered" evidence="1">
    <location>
        <begin position="194"/>
        <end position="244"/>
    </location>
</feature>
<sequence length="299" mass="32221">MADPRNPTASSDANHSGRNRRKIVTVHLTLQRDLDPITPPPPPPRPPSSYHPAASNDGRRHVLTVHLDSYAEQHSGVDSSVTPIPNHVGGSRIRKRALDSSDGRRSGLGDEDGPAKRTRRAVAEPALTLRTESNPAGDGQGNAAGQSAAHGAEPLVQPGAREGWWCTPTETQAMGQFANFFHSPYDGTLEPLARKRAAAGPAEAAGEAQSAEAQRAEDAREQAEREANEKKKAKDAEKKALEEELGVKIYDDLEPDILTGELNPPGFFEESEEVPGDTGLMRELAEHRAKHKDSSGWTP</sequence>
<dbReference type="VEuPathDB" id="FungiDB:MPH_04060"/>
<proteinExistence type="predicted"/>
<feature type="compositionally biased region" description="Low complexity" evidence="1">
    <location>
        <begin position="198"/>
        <end position="213"/>
    </location>
</feature>
<reference evidence="2 3" key="1">
    <citation type="journal article" date="2012" name="BMC Genomics">
        <title>Tools to kill: Genome of one of the most destructive plant pathogenic fungi Macrophomina phaseolina.</title>
        <authorList>
            <person name="Islam M.S."/>
            <person name="Haque M.S."/>
            <person name="Islam M.M."/>
            <person name="Emdad E.M."/>
            <person name="Halim A."/>
            <person name="Hossen Q.M.M."/>
            <person name="Hossain M.Z."/>
            <person name="Ahmed B."/>
            <person name="Rahim S."/>
            <person name="Rahman M.S."/>
            <person name="Alam M.M."/>
            <person name="Hou S."/>
            <person name="Wan X."/>
            <person name="Saito J.A."/>
            <person name="Alam M."/>
        </authorList>
    </citation>
    <scope>NUCLEOTIDE SEQUENCE [LARGE SCALE GENOMIC DNA]</scope>
    <source>
        <strain evidence="2 3">MS6</strain>
    </source>
</reference>
<gene>
    <name evidence="2" type="ORF">MPH_04060</name>
</gene>
<organism evidence="2 3">
    <name type="scientific">Macrophomina phaseolina (strain MS6)</name>
    <name type="common">Charcoal rot fungus</name>
    <dbReference type="NCBI Taxonomy" id="1126212"/>
    <lineage>
        <taxon>Eukaryota</taxon>
        <taxon>Fungi</taxon>
        <taxon>Dikarya</taxon>
        <taxon>Ascomycota</taxon>
        <taxon>Pezizomycotina</taxon>
        <taxon>Dothideomycetes</taxon>
        <taxon>Dothideomycetes incertae sedis</taxon>
        <taxon>Botryosphaeriales</taxon>
        <taxon>Botryosphaeriaceae</taxon>
        <taxon>Macrophomina</taxon>
    </lineage>
</organism>
<feature type="region of interest" description="Disordered" evidence="1">
    <location>
        <begin position="1"/>
        <end position="150"/>
    </location>
</feature>
<accession>K2S8I0</accession>